<dbReference type="Proteomes" id="UP000186997">
    <property type="component" value="Unassembled WGS sequence"/>
</dbReference>
<accession>A0A1R3WWM2</accession>
<protein>
    <submittedName>
        <fullName evidence="2">Uncharacterized protein</fullName>
    </submittedName>
</protein>
<feature type="region of interest" description="Disordered" evidence="1">
    <location>
        <begin position="1"/>
        <end position="41"/>
    </location>
</feature>
<dbReference type="EMBL" id="FTPR01000001">
    <property type="protein sequence ID" value="SIT81210.1"/>
    <property type="molecule type" value="Genomic_DNA"/>
</dbReference>
<dbReference type="STRING" id="287098.SAMN05421665_1234"/>
<organism evidence="2 3">
    <name type="scientific">Yoonia rosea</name>
    <dbReference type="NCBI Taxonomy" id="287098"/>
    <lineage>
        <taxon>Bacteria</taxon>
        <taxon>Pseudomonadati</taxon>
        <taxon>Pseudomonadota</taxon>
        <taxon>Alphaproteobacteria</taxon>
        <taxon>Rhodobacterales</taxon>
        <taxon>Paracoccaceae</taxon>
        <taxon>Yoonia</taxon>
    </lineage>
</organism>
<reference evidence="3" key="1">
    <citation type="submission" date="2017-01" db="EMBL/GenBank/DDBJ databases">
        <authorList>
            <person name="Varghese N."/>
            <person name="Submissions S."/>
        </authorList>
    </citation>
    <scope>NUCLEOTIDE SEQUENCE [LARGE SCALE GENOMIC DNA]</scope>
    <source>
        <strain evidence="3">DSM 29591</strain>
    </source>
</reference>
<sequence>MTTQTISHNPDGSASTSTGGGRTNSSVDAPQGEGYHVRSGMHGRVTNDLSQVADTDLITVQGMEITYAMAKDMGLINQHKPDTGLSVGNAVPQEAPEVSIGNETEHQGYDATVAELNAQVNAGQLSDREASEYSTALGQVALAGLTVTEVTETLDGLRDGTVNLQDLTQDQRDIVTNLETTVQTASTRSAMSELGQEGFNRIAEIARGDLEFNEVLRGYATMRALGKADHSWPEFLIEAESWSRGER</sequence>
<evidence type="ECO:0000313" key="3">
    <source>
        <dbReference type="Proteomes" id="UP000186997"/>
    </source>
</evidence>
<keyword evidence="3" id="KW-1185">Reference proteome</keyword>
<feature type="compositionally biased region" description="Polar residues" evidence="1">
    <location>
        <begin position="1"/>
        <end position="10"/>
    </location>
</feature>
<dbReference type="OrthoDB" id="7881510at2"/>
<evidence type="ECO:0000313" key="2">
    <source>
        <dbReference type="EMBL" id="SIT81210.1"/>
    </source>
</evidence>
<gene>
    <name evidence="2" type="ORF">SAMN05421665_1234</name>
</gene>
<dbReference type="RefSeq" id="WP_131824999.1">
    <property type="nucleotide sequence ID" value="NZ_FTPR01000001.1"/>
</dbReference>
<dbReference type="AlphaFoldDB" id="A0A1R3WWM2"/>
<name>A0A1R3WWM2_9RHOB</name>
<evidence type="ECO:0000256" key="1">
    <source>
        <dbReference type="SAM" id="MobiDB-lite"/>
    </source>
</evidence>
<proteinExistence type="predicted"/>